<dbReference type="SMART" id="SM00028">
    <property type="entry name" value="TPR"/>
    <property type="match status" value="9"/>
</dbReference>
<comment type="caution">
    <text evidence="4">The sequence shown here is derived from an EMBL/GenBank/DDBJ whole genome shotgun (WGS) entry which is preliminary data.</text>
</comment>
<evidence type="ECO:0000259" key="3">
    <source>
        <dbReference type="Pfam" id="PF13485"/>
    </source>
</evidence>
<dbReference type="AlphaFoldDB" id="A0A432MBX4"/>
<feature type="repeat" description="TPR" evidence="1">
    <location>
        <begin position="272"/>
        <end position="305"/>
    </location>
</feature>
<accession>A0A432MBX4</accession>
<dbReference type="SUPFAM" id="SSF81901">
    <property type="entry name" value="HCP-like"/>
    <property type="match status" value="1"/>
</dbReference>
<dbReference type="Pfam" id="PF14559">
    <property type="entry name" value="TPR_19"/>
    <property type="match status" value="2"/>
</dbReference>
<reference evidence="4 5" key="1">
    <citation type="submission" date="2018-12" db="EMBL/GenBank/DDBJ databases">
        <authorList>
            <person name="Toschakov S.V."/>
        </authorList>
    </citation>
    <scope>NUCLEOTIDE SEQUENCE [LARGE SCALE GENOMIC DNA]</scope>
    <source>
        <strain evidence="4 5">GM2012</strain>
    </source>
</reference>
<protein>
    <submittedName>
        <fullName evidence="4">Tetratricopeptide repeat protein</fullName>
    </submittedName>
</protein>
<dbReference type="PANTHER" id="PTHR12558:SF13">
    <property type="entry name" value="CELL DIVISION CYCLE PROTEIN 27 HOMOLOG"/>
    <property type="match status" value="1"/>
</dbReference>
<dbReference type="PROSITE" id="PS50005">
    <property type="entry name" value="TPR"/>
    <property type="match status" value="5"/>
</dbReference>
<gene>
    <name evidence="4" type="ORF">TsocGM_25225</name>
</gene>
<evidence type="ECO:0000256" key="1">
    <source>
        <dbReference type="PROSITE-ProRule" id="PRU00339"/>
    </source>
</evidence>
<feature type="repeat" description="TPR" evidence="1">
    <location>
        <begin position="852"/>
        <end position="885"/>
    </location>
</feature>
<dbReference type="Pfam" id="PF13485">
    <property type="entry name" value="Peptidase_MA_2"/>
    <property type="match status" value="1"/>
</dbReference>
<dbReference type="OrthoDB" id="240178at2"/>
<evidence type="ECO:0000313" key="4">
    <source>
        <dbReference type="EMBL" id="RUL81329.1"/>
    </source>
</evidence>
<proteinExistence type="predicted"/>
<name>A0A432MBX4_9BACT</name>
<feature type="compositionally biased region" description="Acidic residues" evidence="2">
    <location>
        <begin position="906"/>
        <end position="921"/>
    </location>
</feature>
<dbReference type="InterPro" id="IPR019734">
    <property type="entry name" value="TPR_rpt"/>
</dbReference>
<reference evidence="4 5" key="2">
    <citation type="submission" date="2019-01" db="EMBL/GenBank/DDBJ databases">
        <title>Tautonia sociabilis, a novel thermotolerant planctomycete of Isosphaeraceae family, isolated from a 4000 m deep subterranean habitat.</title>
        <authorList>
            <person name="Kovaleva O.L."/>
            <person name="Elcheninov A.G."/>
            <person name="Van Heerden E."/>
            <person name="Toshchakov S.V."/>
            <person name="Novikov A."/>
            <person name="Bonch-Osmolovskaya E.A."/>
            <person name="Kublanov I.V."/>
        </authorList>
    </citation>
    <scope>NUCLEOTIDE SEQUENCE [LARGE SCALE GENOMIC DNA]</scope>
    <source>
        <strain evidence="4 5">GM2012</strain>
    </source>
</reference>
<dbReference type="Proteomes" id="UP000280296">
    <property type="component" value="Unassembled WGS sequence"/>
</dbReference>
<feature type="domain" description="Peptidase MA-like" evidence="3">
    <location>
        <begin position="515"/>
        <end position="649"/>
    </location>
</feature>
<sequence length="963" mass="107142">MGGWVAVAGASARADGLEDARRDWQTGRYARALERLEAIEPADPAEAARVALARAECLRSMGRIEEAVEALSAASEIEGEAGAEVLGLLAEIRFSQGEWDEAEALVARALERDDLCRRARWVVALLHEARGEAKEAVEAYRWFIRDYNARQRETRRDPDALCLIGRAAQRYYRATARGEELSQALNDVINELFEGAITVDPRCWQAAWLEGELFFEGYQEGSARRELNRALLINPSAAEVLVTLGRIDLENYALNDGREKAEAALEINPSYTPALVLLADLNISDERFDEALEAAKKAVGRNPKDPEALARLAASQQLLVNPLGAAAAEAAALKDNPRPAAFFEALGDRLADRRKYHPAERAFLKAIAADPEAAGPKVGLGMLYMQIGRETEARALFDQAFDADPFNIRADNMMKVLDHMASYEAIETEHYIVLVDPTQDRLLGRYMADYLEEIHPVLVDRFGYEPPGKTSIQIMKDHQMFSGRTTALPFIPTVGACTGKVVALASPTATRKAFNWARVLTHELAHVITLQQTNFNIPHWYTEALAVESEGGPRPQPWNTLLVERVPQRRLLNLETINLGFIRPREPDERQLAYCQAQLYARYMVKRFGDDALARLLEAYRLGMATKEAVESTFGVPVEQFEEGYLAYLDEVVETIRTRVEDEEPVSFSRLLLDLRKEPEDAALNAKVAYEYFARRDYKSARPFAEKALELEPHQPLASYVMARVMMLIGDEAKALELLTPALDEERPNERVVDLLAELTMKAGDLEEAARLYELARRDDPLNSKWLAGLARVHLRLGDEAAFLGDLAQLAENDSDDLAVRKVLAERHLARGEFEEAARWAKDCLHIDVNDPKAHVVLGDALMGLDRPGEAVREFEVALGLEPEDAEAIRRKREQALAASGAPEDSGADEPAPSEEEEGDDAPSPADPGGDVDQKSTWKRNQNRSLVFGNSSTGKVRTRSGWS</sequence>
<dbReference type="InterPro" id="IPR011990">
    <property type="entry name" value="TPR-like_helical_dom_sf"/>
</dbReference>
<dbReference type="SUPFAM" id="SSF48452">
    <property type="entry name" value="TPR-like"/>
    <property type="match status" value="2"/>
</dbReference>
<feature type="compositionally biased region" description="Polar residues" evidence="2">
    <location>
        <begin position="943"/>
        <end position="963"/>
    </location>
</feature>
<dbReference type="Pfam" id="PF13432">
    <property type="entry name" value="TPR_16"/>
    <property type="match status" value="2"/>
</dbReference>
<organism evidence="4 5">
    <name type="scientific">Tautonia sociabilis</name>
    <dbReference type="NCBI Taxonomy" id="2080755"/>
    <lineage>
        <taxon>Bacteria</taxon>
        <taxon>Pseudomonadati</taxon>
        <taxon>Planctomycetota</taxon>
        <taxon>Planctomycetia</taxon>
        <taxon>Isosphaerales</taxon>
        <taxon>Isosphaeraceae</taxon>
        <taxon>Tautonia</taxon>
    </lineage>
</organism>
<feature type="compositionally biased region" description="Low complexity" evidence="2">
    <location>
        <begin position="922"/>
        <end position="931"/>
    </location>
</feature>
<keyword evidence="1" id="KW-0802">TPR repeat</keyword>
<evidence type="ECO:0000256" key="2">
    <source>
        <dbReference type="SAM" id="MobiDB-lite"/>
    </source>
</evidence>
<evidence type="ECO:0000313" key="5">
    <source>
        <dbReference type="Proteomes" id="UP000280296"/>
    </source>
</evidence>
<dbReference type="InterPro" id="IPR039568">
    <property type="entry name" value="Peptidase_MA-like_dom"/>
</dbReference>
<feature type="repeat" description="TPR" evidence="1">
    <location>
        <begin position="374"/>
        <end position="407"/>
    </location>
</feature>
<feature type="repeat" description="TPR" evidence="1">
    <location>
        <begin position="682"/>
        <end position="715"/>
    </location>
</feature>
<dbReference type="Gene3D" id="1.25.40.10">
    <property type="entry name" value="Tetratricopeptide repeat domain"/>
    <property type="match status" value="4"/>
</dbReference>
<keyword evidence="5" id="KW-1185">Reference proteome</keyword>
<dbReference type="EMBL" id="RYZH01000098">
    <property type="protein sequence ID" value="RUL81329.1"/>
    <property type="molecule type" value="Genomic_DNA"/>
</dbReference>
<feature type="repeat" description="TPR" evidence="1">
    <location>
        <begin position="340"/>
        <end position="373"/>
    </location>
</feature>
<feature type="region of interest" description="Disordered" evidence="2">
    <location>
        <begin position="894"/>
        <end position="963"/>
    </location>
</feature>
<dbReference type="PANTHER" id="PTHR12558">
    <property type="entry name" value="CELL DIVISION CYCLE 16,23,27"/>
    <property type="match status" value="1"/>
</dbReference>